<accession>A0A7S4DYX8</accession>
<name>A0A7S4DYX8_9EUKA</name>
<feature type="compositionally biased region" description="Polar residues" evidence="1">
    <location>
        <begin position="70"/>
        <end position="84"/>
    </location>
</feature>
<feature type="compositionally biased region" description="Basic residues" evidence="1">
    <location>
        <begin position="185"/>
        <end position="194"/>
    </location>
</feature>
<dbReference type="AlphaFoldDB" id="A0A7S4DYX8"/>
<organism evidence="2">
    <name type="scientific">Lotharella globosa</name>
    <dbReference type="NCBI Taxonomy" id="91324"/>
    <lineage>
        <taxon>Eukaryota</taxon>
        <taxon>Sar</taxon>
        <taxon>Rhizaria</taxon>
        <taxon>Cercozoa</taxon>
        <taxon>Chlorarachniophyceae</taxon>
        <taxon>Lotharella</taxon>
    </lineage>
</organism>
<feature type="compositionally biased region" description="Polar residues" evidence="1">
    <location>
        <begin position="124"/>
        <end position="137"/>
    </location>
</feature>
<feature type="compositionally biased region" description="Basic and acidic residues" evidence="1">
    <location>
        <begin position="195"/>
        <end position="214"/>
    </location>
</feature>
<evidence type="ECO:0000256" key="1">
    <source>
        <dbReference type="SAM" id="MobiDB-lite"/>
    </source>
</evidence>
<sequence>MKKSQCELGVGPQHNIRNRSLWNNWKDSHRGGGTAPSQKHFGSDVSLAIRSTRIRGGTTNSVHRSKKKSQPSYSTKLQPGSRLTSEPLCLRVHANVPAMGWTMPKGSAGPNKVPALVSRRSKIRQSSLDAHTSSRVQSSREDRRHPRRPSAPSAIMRPSAPPHRPLRLEGFEWLLENTNALVHQRQNHHHHHLPKKPETSRPESRVDRRADPLDFKLTSRASANAKSVPRPSAPNSAASRSRRCWRRVWSPRNVSEIPSSSDEESSPQEAPTSFGRFQERCGQSVRSTSGLTNLHHCRGLSNTSIDTDNVGKTASISQLRGRHVRPPSRQKPPPQALHLDLQTFKLSLESEDTPKISRGVPSNKTSRNYKHLSRRHHGHPKIAFSEMKD</sequence>
<dbReference type="EMBL" id="HBIV01044673">
    <property type="protein sequence ID" value="CAE0679555.1"/>
    <property type="molecule type" value="Transcribed_RNA"/>
</dbReference>
<protein>
    <submittedName>
        <fullName evidence="2">Uncharacterized protein</fullName>
    </submittedName>
</protein>
<feature type="region of interest" description="Disordered" evidence="1">
    <location>
        <begin position="183"/>
        <end position="335"/>
    </location>
</feature>
<feature type="compositionally biased region" description="Low complexity" evidence="1">
    <location>
        <begin position="229"/>
        <end position="239"/>
    </location>
</feature>
<feature type="compositionally biased region" description="Basic residues" evidence="1">
    <location>
        <begin position="367"/>
        <end position="380"/>
    </location>
</feature>
<feature type="compositionally biased region" description="Polar residues" evidence="1">
    <location>
        <begin position="300"/>
        <end position="318"/>
    </location>
</feature>
<proteinExistence type="predicted"/>
<feature type="region of interest" description="Disordered" evidence="1">
    <location>
        <begin position="348"/>
        <end position="389"/>
    </location>
</feature>
<feature type="compositionally biased region" description="Low complexity" evidence="1">
    <location>
        <begin position="247"/>
        <end position="260"/>
    </location>
</feature>
<evidence type="ECO:0000313" key="2">
    <source>
        <dbReference type="EMBL" id="CAE0679555.1"/>
    </source>
</evidence>
<gene>
    <name evidence="2" type="ORF">LGLO00237_LOCUS31340</name>
</gene>
<feature type="region of interest" description="Disordered" evidence="1">
    <location>
        <begin position="120"/>
        <end position="163"/>
    </location>
</feature>
<reference evidence="2" key="1">
    <citation type="submission" date="2021-01" db="EMBL/GenBank/DDBJ databases">
        <authorList>
            <person name="Corre E."/>
            <person name="Pelletier E."/>
            <person name="Niang G."/>
            <person name="Scheremetjew M."/>
            <person name="Finn R."/>
            <person name="Kale V."/>
            <person name="Holt S."/>
            <person name="Cochrane G."/>
            <person name="Meng A."/>
            <person name="Brown T."/>
            <person name="Cohen L."/>
        </authorList>
    </citation>
    <scope>NUCLEOTIDE SEQUENCE</scope>
    <source>
        <strain evidence="2">CCCM811</strain>
    </source>
</reference>
<feature type="region of interest" description="Disordered" evidence="1">
    <location>
        <begin position="19"/>
        <end position="84"/>
    </location>
</feature>